<gene>
    <name evidence="2" type="ORF">QE412_001193</name>
</gene>
<comment type="caution">
    <text evidence="2">The sequence shown here is derived from an EMBL/GenBank/DDBJ whole genome shotgun (WGS) entry which is preliminary data.</text>
</comment>
<keyword evidence="1" id="KW-0472">Membrane</keyword>
<evidence type="ECO:0000313" key="2">
    <source>
        <dbReference type="EMBL" id="MDQ1122620.1"/>
    </source>
</evidence>
<keyword evidence="1" id="KW-0812">Transmembrane</keyword>
<feature type="transmembrane region" description="Helical" evidence="1">
    <location>
        <begin position="22"/>
        <end position="43"/>
    </location>
</feature>
<dbReference type="Proteomes" id="UP001226691">
    <property type="component" value="Unassembled WGS sequence"/>
</dbReference>
<dbReference type="EMBL" id="JAUTBF010000001">
    <property type="protein sequence ID" value="MDQ1122620.1"/>
    <property type="molecule type" value="Genomic_DNA"/>
</dbReference>
<protein>
    <submittedName>
        <fullName evidence="2">Uncharacterized protein</fullName>
    </submittedName>
</protein>
<accession>A0ABU0TSG8</accession>
<keyword evidence="3" id="KW-1185">Reference proteome</keyword>
<evidence type="ECO:0000256" key="1">
    <source>
        <dbReference type="SAM" id="Phobius"/>
    </source>
</evidence>
<dbReference type="SUPFAM" id="SSF47090">
    <property type="entry name" value="PGBD-like"/>
    <property type="match status" value="1"/>
</dbReference>
<evidence type="ECO:0000313" key="3">
    <source>
        <dbReference type="Proteomes" id="UP001226691"/>
    </source>
</evidence>
<name>A0ABU0TSG8_MICTR</name>
<proteinExistence type="predicted"/>
<reference evidence="2 3" key="1">
    <citation type="submission" date="2023-07" db="EMBL/GenBank/DDBJ databases">
        <title>Functional and genomic diversity of the sorghum phyllosphere microbiome.</title>
        <authorList>
            <person name="Shade A."/>
        </authorList>
    </citation>
    <scope>NUCLEOTIDE SEQUENCE [LARGE SCALE GENOMIC DNA]</scope>
    <source>
        <strain evidence="2 3">SORGH_AS_1207</strain>
    </source>
</reference>
<organism evidence="2 3">
    <name type="scientific">Microbacterium trichothecenolyticum</name>
    <name type="common">Aureobacterium trichothecenolyticum</name>
    <dbReference type="NCBI Taxonomy" id="69370"/>
    <lineage>
        <taxon>Bacteria</taxon>
        <taxon>Bacillati</taxon>
        <taxon>Actinomycetota</taxon>
        <taxon>Actinomycetes</taxon>
        <taxon>Micrococcales</taxon>
        <taxon>Microbacteriaceae</taxon>
        <taxon>Microbacterium</taxon>
    </lineage>
</organism>
<sequence>MSEESTAQDPVQLARVRHPVRLIAAVVVLAVMMGAAFVAGGLVRSPTSDALQSADIRLPVRVNVEERVVDAGFSVPAALTPAATAGVFVSGASVQASDQAPTANAAVSQSATPATSEKSLPKAERTLLSKVVVGSGDRVRFGDLVAEVSGRPVFAIPPTVPLYRDLIVGAEGTDVRSLQQFLIDRDFYGVRVTGELDSGTIAALTRMYAAVEYELPFVADGQRGLAWREFVVTPADDLPVVQSAPVGTLLSPEVPVMTLQTTPATLTAQFTKAQRDRIESGRTVGVSIAGAAPIASSVLRVGDLVTDAGSGASGYPISVAVPDGAVVDAATPIRLSNVDQPPPGTAVPAVAVYQEGGSAYVVLAPPAAEDGGTLPPRETVAVTVLTQSDGWVAIEADERLIPGTALLVEP</sequence>
<dbReference type="InterPro" id="IPR036365">
    <property type="entry name" value="PGBD-like_sf"/>
</dbReference>
<keyword evidence="1" id="KW-1133">Transmembrane helix</keyword>